<organism evidence="1 2">
    <name type="scientific">Mycena pura</name>
    <dbReference type="NCBI Taxonomy" id="153505"/>
    <lineage>
        <taxon>Eukaryota</taxon>
        <taxon>Fungi</taxon>
        <taxon>Dikarya</taxon>
        <taxon>Basidiomycota</taxon>
        <taxon>Agaricomycotina</taxon>
        <taxon>Agaricomycetes</taxon>
        <taxon>Agaricomycetidae</taxon>
        <taxon>Agaricales</taxon>
        <taxon>Marasmiineae</taxon>
        <taxon>Mycenaceae</taxon>
        <taxon>Mycena</taxon>
    </lineage>
</organism>
<accession>A0AAD6UQ16</accession>
<protein>
    <submittedName>
        <fullName evidence="1">Uncharacterized protein</fullName>
    </submittedName>
</protein>
<sequence length="270" mass="29858">MSPHPHVGDVGTAINEQWNTNRVTQRCVVSVDGHCRAAVVLPCSNLERGKSLDRPHFAQQWQLLLERLARLLDSVVDQSRRESRARSASFLSLAPTCLSEGDTKIRWGTRHYHRLPGRRGAARGASWSTGAAARRTPGLHTGSSSLQKAGCAVTVEQDQLTAQDGDQTEECLFASGCHVPKYEPHARLEPLVGERDEGLPGLEDGAGRTGVSWPDSPHYDRLEEASAQRVRELGVARRTRKQHVQRRDNAFNDINLDTLKMLMGPSPTQH</sequence>
<keyword evidence="2" id="KW-1185">Reference proteome</keyword>
<evidence type="ECO:0000313" key="2">
    <source>
        <dbReference type="Proteomes" id="UP001219525"/>
    </source>
</evidence>
<name>A0AAD6UQ16_9AGAR</name>
<reference evidence="1" key="1">
    <citation type="submission" date="2023-03" db="EMBL/GenBank/DDBJ databases">
        <title>Massive genome expansion in bonnet fungi (Mycena s.s.) driven by repeated elements and novel gene families across ecological guilds.</title>
        <authorList>
            <consortium name="Lawrence Berkeley National Laboratory"/>
            <person name="Harder C.B."/>
            <person name="Miyauchi S."/>
            <person name="Viragh M."/>
            <person name="Kuo A."/>
            <person name="Thoen E."/>
            <person name="Andreopoulos B."/>
            <person name="Lu D."/>
            <person name="Skrede I."/>
            <person name="Drula E."/>
            <person name="Henrissat B."/>
            <person name="Morin E."/>
            <person name="Kohler A."/>
            <person name="Barry K."/>
            <person name="LaButti K."/>
            <person name="Morin E."/>
            <person name="Salamov A."/>
            <person name="Lipzen A."/>
            <person name="Mereny Z."/>
            <person name="Hegedus B."/>
            <person name="Baldrian P."/>
            <person name="Stursova M."/>
            <person name="Weitz H."/>
            <person name="Taylor A."/>
            <person name="Grigoriev I.V."/>
            <person name="Nagy L.G."/>
            <person name="Martin F."/>
            <person name="Kauserud H."/>
        </authorList>
    </citation>
    <scope>NUCLEOTIDE SEQUENCE</scope>
    <source>
        <strain evidence="1">9144</strain>
    </source>
</reference>
<evidence type="ECO:0000313" key="1">
    <source>
        <dbReference type="EMBL" id="KAJ7192349.1"/>
    </source>
</evidence>
<proteinExistence type="predicted"/>
<dbReference type="AlphaFoldDB" id="A0AAD6UQ16"/>
<comment type="caution">
    <text evidence="1">The sequence shown here is derived from an EMBL/GenBank/DDBJ whole genome shotgun (WGS) entry which is preliminary data.</text>
</comment>
<gene>
    <name evidence="1" type="ORF">GGX14DRAFT_595924</name>
</gene>
<dbReference type="EMBL" id="JARJCW010000121">
    <property type="protein sequence ID" value="KAJ7192349.1"/>
    <property type="molecule type" value="Genomic_DNA"/>
</dbReference>
<dbReference type="Proteomes" id="UP001219525">
    <property type="component" value="Unassembled WGS sequence"/>
</dbReference>